<evidence type="ECO:0000313" key="2">
    <source>
        <dbReference type="EMBL" id="KAK5843214.1"/>
    </source>
</evidence>
<name>A0ABR0QW48_GOSAR</name>
<comment type="caution">
    <text evidence="2">The sequence shown here is derived from an EMBL/GenBank/DDBJ whole genome shotgun (WGS) entry which is preliminary data.</text>
</comment>
<dbReference type="InterPro" id="IPR002156">
    <property type="entry name" value="RNaseH_domain"/>
</dbReference>
<reference evidence="2 3" key="1">
    <citation type="submission" date="2023-03" db="EMBL/GenBank/DDBJ databases">
        <title>WGS of Gossypium arboreum.</title>
        <authorList>
            <person name="Yu D."/>
        </authorList>
    </citation>
    <scope>NUCLEOTIDE SEQUENCE [LARGE SCALE GENOMIC DNA]</scope>
    <source>
        <tissue evidence="2">Leaf</tissue>
    </source>
</reference>
<dbReference type="InterPro" id="IPR053151">
    <property type="entry name" value="RNase_H-like"/>
</dbReference>
<dbReference type="PANTHER" id="PTHR47723:SF19">
    <property type="entry name" value="POLYNUCLEOTIDYL TRANSFERASE, RIBONUCLEASE H-LIKE SUPERFAMILY PROTEIN"/>
    <property type="match status" value="1"/>
</dbReference>
<sequence>MRDNFPTANIGSDQTWRSINGDSHKVIRWKPPDDKWKKVNIDGVVCQFLGSATVGGIIRDQEGMLDGLQLAWNLKLDKVIFEIDSKEAVQAIQ</sequence>
<dbReference type="EMBL" id="JARKNE010000002">
    <property type="protein sequence ID" value="KAK5843214.1"/>
    <property type="molecule type" value="Genomic_DNA"/>
</dbReference>
<protein>
    <recommendedName>
        <fullName evidence="1">RNase H type-1 domain-containing protein</fullName>
    </recommendedName>
</protein>
<dbReference type="Pfam" id="PF13456">
    <property type="entry name" value="RVT_3"/>
    <property type="match status" value="1"/>
</dbReference>
<accession>A0ABR0QW48</accession>
<dbReference type="Proteomes" id="UP001358586">
    <property type="component" value="Chromosome 2"/>
</dbReference>
<keyword evidence="3" id="KW-1185">Reference proteome</keyword>
<dbReference type="PANTHER" id="PTHR47723">
    <property type="entry name" value="OS05G0353850 PROTEIN"/>
    <property type="match status" value="1"/>
</dbReference>
<evidence type="ECO:0000259" key="1">
    <source>
        <dbReference type="Pfam" id="PF13456"/>
    </source>
</evidence>
<feature type="domain" description="RNase H type-1" evidence="1">
    <location>
        <begin position="63"/>
        <end position="92"/>
    </location>
</feature>
<organism evidence="2 3">
    <name type="scientific">Gossypium arboreum</name>
    <name type="common">Tree cotton</name>
    <name type="synonym">Gossypium nanking</name>
    <dbReference type="NCBI Taxonomy" id="29729"/>
    <lineage>
        <taxon>Eukaryota</taxon>
        <taxon>Viridiplantae</taxon>
        <taxon>Streptophyta</taxon>
        <taxon>Embryophyta</taxon>
        <taxon>Tracheophyta</taxon>
        <taxon>Spermatophyta</taxon>
        <taxon>Magnoliopsida</taxon>
        <taxon>eudicotyledons</taxon>
        <taxon>Gunneridae</taxon>
        <taxon>Pentapetalae</taxon>
        <taxon>rosids</taxon>
        <taxon>malvids</taxon>
        <taxon>Malvales</taxon>
        <taxon>Malvaceae</taxon>
        <taxon>Malvoideae</taxon>
        <taxon>Gossypium</taxon>
    </lineage>
</organism>
<gene>
    <name evidence="2" type="ORF">PVK06_005663</name>
</gene>
<evidence type="ECO:0000313" key="3">
    <source>
        <dbReference type="Proteomes" id="UP001358586"/>
    </source>
</evidence>
<proteinExistence type="predicted"/>